<gene>
    <name evidence="23" type="ORF">OFUS_LOCUS18235</name>
</gene>
<dbReference type="GO" id="GO:0008201">
    <property type="term" value="F:heparin binding"/>
    <property type="evidence" value="ECO:0007669"/>
    <property type="project" value="TreeGrafter"/>
</dbReference>
<keyword evidence="13" id="KW-0472">Membrane</keyword>
<keyword evidence="6 18" id="KW-0732">Signal</keyword>
<dbReference type="GO" id="GO:0005615">
    <property type="term" value="C:extracellular space"/>
    <property type="evidence" value="ECO:0007669"/>
    <property type="project" value="TreeGrafter"/>
</dbReference>
<keyword evidence="15" id="KW-0325">Glycoprotein</keyword>
<dbReference type="PANTHER" id="PTHR24042">
    <property type="entry name" value="NEL HOMOLOG"/>
    <property type="match status" value="1"/>
</dbReference>
<dbReference type="PROSITE" id="PS01186">
    <property type="entry name" value="EGF_2"/>
    <property type="match status" value="12"/>
</dbReference>
<evidence type="ECO:0000256" key="14">
    <source>
        <dbReference type="ARBA" id="ARBA00023157"/>
    </source>
</evidence>
<evidence type="ECO:0000256" key="18">
    <source>
        <dbReference type="RuleBase" id="RU361183"/>
    </source>
</evidence>
<feature type="domain" description="EGF-like" evidence="21">
    <location>
        <begin position="1104"/>
        <end position="1143"/>
    </location>
</feature>
<proteinExistence type="predicted"/>
<dbReference type="PROSITE" id="PS51864">
    <property type="entry name" value="ASTACIN"/>
    <property type="match status" value="1"/>
</dbReference>
<dbReference type="PROSITE" id="PS50026">
    <property type="entry name" value="EGF_3"/>
    <property type="match status" value="12"/>
</dbReference>
<evidence type="ECO:0000256" key="10">
    <source>
        <dbReference type="ARBA" id="ARBA00022837"/>
    </source>
</evidence>
<comment type="caution">
    <text evidence="23">The sequence shown here is derived from an EMBL/GenBank/DDBJ whole genome shotgun (WGS) entry which is preliminary data.</text>
</comment>
<evidence type="ECO:0000256" key="6">
    <source>
        <dbReference type="ARBA" id="ARBA00022729"/>
    </source>
</evidence>
<feature type="domain" description="EGF-like" evidence="21">
    <location>
        <begin position="1445"/>
        <end position="1485"/>
    </location>
</feature>
<dbReference type="InterPro" id="IPR001506">
    <property type="entry name" value="Peptidase_M12A"/>
</dbReference>
<dbReference type="GO" id="GO:0006508">
    <property type="term" value="P:proteolysis"/>
    <property type="evidence" value="ECO:0007669"/>
    <property type="project" value="UniProtKB-KW"/>
</dbReference>
<dbReference type="GO" id="GO:0008270">
    <property type="term" value="F:zinc ion binding"/>
    <property type="evidence" value="ECO:0007669"/>
    <property type="project" value="UniProtKB-UniRule"/>
</dbReference>
<dbReference type="Pfam" id="PF07645">
    <property type="entry name" value="EGF_CA"/>
    <property type="match status" value="5"/>
</dbReference>
<dbReference type="InterPro" id="IPR018097">
    <property type="entry name" value="EGF_Ca-bd_CS"/>
</dbReference>
<feature type="compositionally biased region" description="Pro residues" evidence="19">
    <location>
        <begin position="28"/>
        <end position="54"/>
    </location>
</feature>
<dbReference type="SMART" id="SM00235">
    <property type="entry name" value="ZnMc"/>
    <property type="match status" value="1"/>
</dbReference>
<feature type="domain" description="EGF-like" evidence="21">
    <location>
        <begin position="1144"/>
        <end position="1183"/>
    </location>
</feature>
<keyword evidence="14" id="KW-1015">Disulfide bond</keyword>
<evidence type="ECO:0000256" key="8">
    <source>
        <dbReference type="ARBA" id="ARBA00022801"/>
    </source>
</evidence>
<dbReference type="CDD" id="cd04280">
    <property type="entry name" value="ZnMc_astacin_like"/>
    <property type="match status" value="1"/>
</dbReference>
<feature type="domain" description="EGF-like" evidence="21">
    <location>
        <begin position="1224"/>
        <end position="1263"/>
    </location>
</feature>
<dbReference type="PROSITE" id="PS01180">
    <property type="entry name" value="CUB"/>
    <property type="match status" value="1"/>
</dbReference>
<dbReference type="FunFam" id="2.10.25.10:FF:000005">
    <property type="entry name" value="Fibrillin 2"/>
    <property type="match status" value="2"/>
</dbReference>
<protein>
    <recommendedName>
        <fullName evidence="18">Metalloendopeptidase</fullName>
        <ecNumber evidence="18">3.4.24.-</ecNumber>
    </recommendedName>
</protein>
<evidence type="ECO:0000259" key="21">
    <source>
        <dbReference type="PROSITE" id="PS50026"/>
    </source>
</evidence>
<dbReference type="SUPFAM" id="SSF57196">
    <property type="entry name" value="EGF/Laminin"/>
    <property type="match status" value="3"/>
</dbReference>
<dbReference type="SMART" id="SM00181">
    <property type="entry name" value="EGF"/>
    <property type="match status" value="13"/>
</dbReference>
<dbReference type="InterPro" id="IPR009030">
    <property type="entry name" value="Growth_fac_rcpt_cys_sf"/>
</dbReference>
<feature type="domain" description="CUB" evidence="20">
    <location>
        <begin position="507"/>
        <end position="632"/>
    </location>
</feature>
<evidence type="ECO:0000256" key="3">
    <source>
        <dbReference type="ARBA" id="ARBA00022670"/>
    </source>
</evidence>
<organism evidence="23 24">
    <name type="scientific">Owenia fusiformis</name>
    <name type="common">Polychaete worm</name>
    <dbReference type="NCBI Taxonomy" id="6347"/>
    <lineage>
        <taxon>Eukaryota</taxon>
        <taxon>Metazoa</taxon>
        <taxon>Spiralia</taxon>
        <taxon>Lophotrochozoa</taxon>
        <taxon>Annelida</taxon>
        <taxon>Polychaeta</taxon>
        <taxon>Sedentaria</taxon>
        <taxon>Canalipalpata</taxon>
        <taxon>Sabellida</taxon>
        <taxon>Oweniida</taxon>
        <taxon>Oweniidae</taxon>
        <taxon>Owenia</taxon>
    </lineage>
</organism>
<dbReference type="PRINTS" id="PR00480">
    <property type="entry name" value="ASTACIN"/>
</dbReference>
<feature type="binding site" evidence="17">
    <location>
        <position position="358"/>
    </location>
    <ligand>
        <name>Zn(2+)</name>
        <dbReference type="ChEBI" id="CHEBI:29105"/>
        <note>catalytic</note>
    </ligand>
</feature>
<keyword evidence="5 17" id="KW-0479">Metal-binding</keyword>
<dbReference type="GO" id="GO:0004222">
    <property type="term" value="F:metalloendopeptidase activity"/>
    <property type="evidence" value="ECO:0007669"/>
    <property type="project" value="UniProtKB-UniRule"/>
</dbReference>
<dbReference type="FunFam" id="2.10.25.10:FF:000202">
    <property type="entry name" value="Multiple epidermal growth factor-like domains 8"/>
    <property type="match status" value="1"/>
</dbReference>
<dbReference type="InterPro" id="IPR034035">
    <property type="entry name" value="Astacin-like_dom"/>
</dbReference>
<keyword evidence="3 17" id="KW-0645">Protease</keyword>
<evidence type="ECO:0000313" key="24">
    <source>
        <dbReference type="Proteomes" id="UP000749559"/>
    </source>
</evidence>
<feature type="domain" description="EGF-like" evidence="21">
    <location>
        <begin position="1304"/>
        <end position="1343"/>
    </location>
</feature>
<evidence type="ECO:0000256" key="13">
    <source>
        <dbReference type="ARBA" id="ARBA00023136"/>
    </source>
</evidence>
<evidence type="ECO:0000256" key="17">
    <source>
        <dbReference type="PROSITE-ProRule" id="PRU01211"/>
    </source>
</evidence>
<evidence type="ECO:0000256" key="9">
    <source>
        <dbReference type="ARBA" id="ARBA00022833"/>
    </source>
</evidence>
<comment type="subcellular location">
    <subcellularLocation>
        <location evidence="1">Membrane</location>
        <topology evidence="1">Single-pass type I membrane protein</topology>
    </subcellularLocation>
</comment>
<dbReference type="PROSITE" id="PS00010">
    <property type="entry name" value="ASX_HYDROXYL"/>
    <property type="match status" value="10"/>
</dbReference>
<keyword evidence="2 16" id="KW-0245">EGF-like domain</keyword>
<dbReference type="SMART" id="SM00179">
    <property type="entry name" value="EGF_CA"/>
    <property type="match status" value="11"/>
</dbReference>
<comment type="cofactor">
    <cofactor evidence="17 18">
        <name>Zn(2+)</name>
        <dbReference type="ChEBI" id="CHEBI:29105"/>
    </cofactor>
    <text evidence="17 18">Binds 1 zinc ion per subunit.</text>
</comment>
<comment type="caution">
    <text evidence="16">Lacks conserved residue(s) required for the propagation of feature annotation.</text>
</comment>
<evidence type="ECO:0000256" key="2">
    <source>
        <dbReference type="ARBA" id="ARBA00022536"/>
    </source>
</evidence>
<dbReference type="SMART" id="SM00042">
    <property type="entry name" value="CUB"/>
    <property type="match status" value="1"/>
</dbReference>
<feature type="chain" id="PRO_5035968705" description="Metalloendopeptidase" evidence="18">
    <location>
        <begin position="25"/>
        <end position="1493"/>
    </location>
</feature>
<feature type="signal peptide" evidence="18">
    <location>
        <begin position="1"/>
        <end position="24"/>
    </location>
</feature>
<evidence type="ECO:0000256" key="7">
    <source>
        <dbReference type="ARBA" id="ARBA00022737"/>
    </source>
</evidence>
<evidence type="ECO:0000256" key="1">
    <source>
        <dbReference type="ARBA" id="ARBA00004479"/>
    </source>
</evidence>
<evidence type="ECO:0000256" key="12">
    <source>
        <dbReference type="ARBA" id="ARBA00023049"/>
    </source>
</evidence>
<dbReference type="InterPro" id="IPR024731">
    <property type="entry name" value="NELL2-like_EGF"/>
</dbReference>
<dbReference type="InterPro" id="IPR049883">
    <property type="entry name" value="NOTCH1_EGF-like"/>
</dbReference>
<dbReference type="GO" id="GO:0005509">
    <property type="term" value="F:calcium ion binding"/>
    <property type="evidence" value="ECO:0007669"/>
    <property type="project" value="InterPro"/>
</dbReference>
<dbReference type="SUPFAM" id="SSF49854">
    <property type="entry name" value="Spermadhesin, CUB domain"/>
    <property type="match status" value="1"/>
</dbReference>
<dbReference type="GO" id="GO:0048731">
    <property type="term" value="P:system development"/>
    <property type="evidence" value="ECO:0007669"/>
    <property type="project" value="UniProtKB-ARBA"/>
</dbReference>
<keyword evidence="24" id="KW-1185">Reference proteome</keyword>
<dbReference type="InterPro" id="IPR000859">
    <property type="entry name" value="CUB_dom"/>
</dbReference>
<dbReference type="PANTHER" id="PTHR24042:SF5">
    <property type="entry name" value="EGF-LIKE CALCIUM-BINDING DOMAIN-CONTAINING PROTEIN"/>
    <property type="match status" value="1"/>
</dbReference>
<feature type="binding site" evidence="17">
    <location>
        <position position="364"/>
    </location>
    <ligand>
        <name>Zn(2+)</name>
        <dbReference type="ChEBI" id="CHEBI:29105"/>
        <note>catalytic</note>
    </ligand>
</feature>
<feature type="domain" description="EGF-like" evidence="21">
    <location>
        <begin position="1344"/>
        <end position="1384"/>
    </location>
</feature>
<evidence type="ECO:0000256" key="19">
    <source>
        <dbReference type="SAM" id="MobiDB-lite"/>
    </source>
</evidence>
<dbReference type="InterPro" id="IPR051586">
    <property type="entry name" value="PKC-binding_NELL"/>
</dbReference>
<dbReference type="GO" id="GO:0016020">
    <property type="term" value="C:membrane"/>
    <property type="evidence" value="ECO:0007669"/>
    <property type="project" value="UniProtKB-SubCell"/>
</dbReference>
<dbReference type="OrthoDB" id="10045365at2759"/>
<accession>A0A8S4PJ25</accession>
<dbReference type="SUPFAM" id="SSF55486">
    <property type="entry name" value="Metalloproteases ('zincins'), catalytic domain"/>
    <property type="match status" value="1"/>
</dbReference>
<feature type="domain" description="EGF-like" evidence="21">
    <location>
        <begin position="1064"/>
        <end position="1103"/>
    </location>
</feature>
<dbReference type="InterPro" id="IPR035914">
    <property type="entry name" value="Sperma_CUB_dom_sf"/>
</dbReference>
<evidence type="ECO:0000256" key="15">
    <source>
        <dbReference type="ARBA" id="ARBA00023180"/>
    </source>
</evidence>
<dbReference type="CDD" id="cd00041">
    <property type="entry name" value="CUB"/>
    <property type="match status" value="1"/>
</dbReference>
<feature type="domain" description="EGF-like" evidence="21">
    <location>
        <begin position="1023"/>
        <end position="1063"/>
    </location>
</feature>
<dbReference type="InterPro" id="IPR000152">
    <property type="entry name" value="EGF-type_Asp/Asn_hydroxyl_site"/>
</dbReference>
<dbReference type="Pfam" id="PF12947">
    <property type="entry name" value="EGF_3"/>
    <property type="match status" value="6"/>
</dbReference>
<feature type="domain" description="EGF-like" evidence="21">
    <location>
        <begin position="1184"/>
        <end position="1223"/>
    </location>
</feature>
<keyword evidence="10" id="KW-0106">Calcium</keyword>
<keyword evidence="4" id="KW-0812">Transmembrane</keyword>
<dbReference type="InterPro" id="IPR001881">
    <property type="entry name" value="EGF-like_Ca-bd_dom"/>
</dbReference>
<dbReference type="FunFam" id="2.10.25.10:FF:000038">
    <property type="entry name" value="Fibrillin 2"/>
    <property type="match status" value="3"/>
</dbReference>
<dbReference type="PROSITE" id="PS01187">
    <property type="entry name" value="EGF_CA"/>
    <property type="match status" value="3"/>
</dbReference>
<name>A0A8S4PJ25_OWEFU</name>
<sequence>MKLPPKQCAFILTILMSLLEIVKTNIPQGPPQSPPKAPPQGQPQGPPQGQPKVPPQGDSDNTEVPVGGLNKKYSNNDIDEDLGSTIKIGGPKKLKPGVMSDYQHSDIVTKNMDGTINWNWDSTMFNVEGLTLKVGGKTISTNQKLKKDDLDSIVEALKPFMHNHDLKSTVQKLKNMAILQKLENNKKVFNVEKDANFDGDIELTEEQTLMFLKNFLVRKNGHHLQNTAIPTELETKKRDKRDVREPMETYKTTSRHRTKRKVKPSDQWDLPINYYISRVYNQSQAAVIKDAMKMWSDNTCMRFRQQSSVGAPTPLFHYNVNAGKGCSANVGRWDSGPNEISLDEACLLIGTVAHEIGHALGLWHEQARPDRDSYVDVFVDNVNDQNRANYAKMMMYQSKNHGVKYDLGSLMHYGKQFFSISSKDAILPKDPRMNNVLGQRARPSEGDFMAINMAFCSKACTPYSSLYWSKCLHGGYRDPNKCGQCRCLDGFGGKYCEEPASYKIDKCGGELTATIQVQTQESPGYGGKGYEPYQECTWWIKAPEDHLVEVRLIEYFVLPCFRDECVFDWVELRMDSIEELGQRYCCHLEPWKKEYKHISRFNEAMVLLRSSWTRNTGYISPKSGFKFQYRAVKKTKDSLCKKLELSGVQIEAQKHREGIYELEARLYNDNPVYKNHLDENFLYYYKGKAGPSMWAVSPIVGSKYMGMYSIQRKPADVFYPERAIEWKSSQGPRFMTEKNVKLACVQGYTSPELVLVNGGSNTKVTGVYKKLPSSPSLKPKYKHIFEKYYIFNHLEREWHISTVLGDASSRNSIYKVVDDALDPSTIAKYWTGNKALTIQEMKGNEIPCTKIEIAGTRSIQARKMGVFTMIPELSDHRLVYSHEYMGIYLYFINFDVDLQYWLIGSTAGETSAGVRGVSSSVTPLGTDLWEVWSMFDWAVDKDLTLTCLDDTIDMNIFDEVIPIGKDDPIPTTSMPITTSKAANHCLSGNNRCAKSTATCLYNGKSYSCECKTGYTGNGFTCRDTNECTTRKHNCHLQAACLNNAGSFTCKCKPGYTGDGANCNDVDECMIPGTCSSTHDCKNSLGSYSCSCKTGYTLSENTCIDADECKSRGACLNNQVCKNIPGSYICNCKAGYANSGNTCKDLNECLRSTSCHRYATCINTPGSYTCKCKSGYTGTGKYCTDVDECMIPGTCSNTQDCKNSLGSYICSCKTGYTLSRDTCIDADECISRGACLNNQVCKNIPGSYICNCKAGYAKSGNTCKDLNECLRSTSCHRYATCINTPGSYTCKCKSGYTGTGKYCTDINECRTSSTCHIDQTCSNTIGSYSCKCKPGYIKSGNTCKDVDECQLKKDRCHSNALCINTKGSHRCECNTGYSGDGITCRKLSRSTHSGNGNTKIKVNECEDVGSHKCDRNAVCTDTDNSYTCTCKAGYSGDGFTCSANKGTNECATGQHDCDPHAICEDTITSYECKCKPGFTGNGKTCKGKKCKKLV</sequence>
<dbReference type="SUPFAM" id="SSF57184">
    <property type="entry name" value="Growth factor receptor domain"/>
    <property type="match status" value="3"/>
</dbReference>
<dbReference type="Gene3D" id="2.10.25.10">
    <property type="entry name" value="Laminin"/>
    <property type="match status" value="12"/>
</dbReference>
<feature type="domain" description="EGF-like" evidence="21">
    <location>
        <begin position="1264"/>
        <end position="1303"/>
    </location>
</feature>
<evidence type="ECO:0000256" key="11">
    <source>
        <dbReference type="ARBA" id="ARBA00022989"/>
    </source>
</evidence>
<feature type="active site" evidence="17">
    <location>
        <position position="355"/>
    </location>
</feature>
<feature type="domain" description="Peptidase M12A" evidence="22">
    <location>
        <begin position="257"/>
        <end position="457"/>
    </location>
</feature>
<evidence type="ECO:0000313" key="23">
    <source>
        <dbReference type="EMBL" id="CAH1793379.1"/>
    </source>
</evidence>
<feature type="region of interest" description="Disordered" evidence="19">
    <location>
        <begin position="25"/>
        <end position="90"/>
    </location>
</feature>
<dbReference type="GO" id="GO:0048513">
    <property type="term" value="P:animal organ development"/>
    <property type="evidence" value="ECO:0007669"/>
    <property type="project" value="UniProtKB-ARBA"/>
</dbReference>
<feature type="domain" description="EGF-like" evidence="21">
    <location>
        <begin position="981"/>
        <end position="1022"/>
    </location>
</feature>
<keyword evidence="9 17" id="KW-0862">Zinc</keyword>
<dbReference type="CDD" id="cd00054">
    <property type="entry name" value="EGF_CA"/>
    <property type="match status" value="11"/>
</dbReference>
<dbReference type="Proteomes" id="UP000749559">
    <property type="component" value="Unassembled WGS sequence"/>
</dbReference>
<dbReference type="EMBL" id="CAIIXF020000009">
    <property type="protein sequence ID" value="CAH1793379.1"/>
    <property type="molecule type" value="Genomic_DNA"/>
</dbReference>
<dbReference type="Gene3D" id="3.40.390.10">
    <property type="entry name" value="Collagenase (Catalytic Domain)"/>
    <property type="match status" value="1"/>
</dbReference>
<evidence type="ECO:0000259" key="20">
    <source>
        <dbReference type="PROSITE" id="PS01180"/>
    </source>
</evidence>
<dbReference type="InterPro" id="IPR006026">
    <property type="entry name" value="Peptidase_Metallo"/>
</dbReference>
<keyword evidence="7" id="KW-0677">Repeat</keyword>
<dbReference type="InterPro" id="IPR000742">
    <property type="entry name" value="EGF"/>
</dbReference>
<dbReference type="InterPro" id="IPR024079">
    <property type="entry name" value="MetalloPept_cat_dom_sf"/>
</dbReference>
<keyword evidence="12 17" id="KW-0482">Metalloprotease</keyword>
<keyword evidence="11" id="KW-1133">Transmembrane helix</keyword>
<dbReference type="FunFam" id="2.10.25.10:FF:000506">
    <property type="entry name" value="Adhesion G protein-coupled receptor E1"/>
    <property type="match status" value="3"/>
</dbReference>
<feature type="binding site" evidence="17">
    <location>
        <position position="354"/>
    </location>
    <ligand>
        <name>Zn(2+)</name>
        <dbReference type="ChEBI" id="CHEBI:29105"/>
        <note>catalytic</note>
    </ligand>
</feature>
<evidence type="ECO:0000256" key="5">
    <source>
        <dbReference type="ARBA" id="ARBA00022723"/>
    </source>
</evidence>
<evidence type="ECO:0000259" key="22">
    <source>
        <dbReference type="PROSITE" id="PS51864"/>
    </source>
</evidence>
<reference evidence="23" key="1">
    <citation type="submission" date="2022-03" db="EMBL/GenBank/DDBJ databases">
        <authorList>
            <person name="Martin C."/>
        </authorList>
    </citation>
    <scope>NUCLEOTIDE SEQUENCE</scope>
</reference>
<feature type="domain" description="EGF-like" evidence="21">
    <location>
        <begin position="1400"/>
        <end position="1441"/>
    </location>
</feature>
<dbReference type="Pfam" id="PF01400">
    <property type="entry name" value="Astacin"/>
    <property type="match status" value="1"/>
</dbReference>
<evidence type="ECO:0000256" key="4">
    <source>
        <dbReference type="ARBA" id="ARBA00022692"/>
    </source>
</evidence>
<dbReference type="EC" id="3.4.24.-" evidence="18"/>
<keyword evidence="8 17" id="KW-0378">Hydrolase</keyword>
<evidence type="ECO:0000256" key="16">
    <source>
        <dbReference type="PROSITE-ProRule" id="PRU00076"/>
    </source>
</evidence>